<evidence type="ECO:0000256" key="1">
    <source>
        <dbReference type="SAM" id="SignalP"/>
    </source>
</evidence>
<feature type="signal peptide" evidence="1">
    <location>
        <begin position="1"/>
        <end position="29"/>
    </location>
</feature>
<gene>
    <name evidence="2" type="ORF">BS47DRAFT_742473</name>
</gene>
<dbReference type="AlphaFoldDB" id="A0A9P6B1H2"/>
<accession>A0A9P6B1H2</accession>
<dbReference type="EMBL" id="MU128947">
    <property type="protein sequence ID" value="KAF9515727.1"/>
    <property type="molecule type" value="Genomic_DNA"/>
</dbReference>
<comment type="caution">
    <text evidence="2">The sequence shown here is derived from an EMBL/GenBank/DDBJ whole genome shotgun (WGS) entry which is preliminary data.</text>
</comment>
<proteinExistence type="predicted"/>
<organism evidence="2 3">
    <name type="scientific">Hydnum rufescens UP504</name>
    <dbReference type="NCBI Taxonomy" id="1448309"/>
    <lineage>
        <taxon>Eukaryota</taxon>
        <taxon>Fungi</taxon>
        <taxon>Dikarya</taxon>
        <taxon>Basidiomycota</taxon>
        <taxon>Agaricomycotina</taxon>
        <taxon>Agaricomycetes</taxon>
        <taxon>Cantharellales</taxon>
        <taxon>Hydnaceae</taxon>
        <taxon>Hydnum</taxon>
    </lineage>
</organism>
<evidence type="ECO:0000313" key="2">
    <source>
        <dbReference type="EMBL" id="KAF9515727.1"/>
    </source>
</evidence>
<name>A0A9P6B1H2_9AGAM</name>
<keyword evidence="1" id="KW-0732">Signal</keyword>
<sequence length="172" mass="18712">MPSSWLCCHPFRLSIPSLLILLLARKTSTWISVELRVVYTFGKSDVPPITMESVMLSGPWSRPSAYSAYRGSHSTHPALASRGDSESHQTIINNYNGRRSDLPTPSTTRNLALGLLEVSSLQPWASPKTGTRAIIHSIGGDGPGISCRLDPQGFSHLGLSPRSSRLDADLFI</sequence>
<dbReference type="Proteomes" id="UP000886523">
    <property type="component" value="Unassembled WGS sequence"/>
</dbReference>
<reference evidence="2" key="1">
    <citation type="journal article" date="2020" name="Nat. Commun.">
        <title>Large-scale genome sequencing of mycorrhizal fungi provides insights into the early evolution of symbiotic traits.</title>
        <authorList>
            <person name="Miyauchi S."/>
            <person name="Kiss E."/>
            <person name="Kuo A."/>
            <person name="Drula E."/>
            <person name="Kohler A."/>
            <person name="Sanchez-Garcia M."/>
            <person name="Morin E."/>
            <person name="Andreopoulos B."/>
            <person name="Barry K.W."/>
            <person name="Bonito G."/>
            <person name="Buee M."/>
            <person name="Carver A."/>
            <person name="Chen C."/>
            <person name="Cichocki N."/>
            <person name="Clum A."/>
            <person name="Culley D."/>
            <person name="Crous P.W."/>
            <person name="Fauchery L."/>
            <person name="Girlanda M."/>
            <person name="Hayes R.D."/>
            <person name="Keri Z."/>
            <person name="LaButti K."/>
            <person name="Lipzen A."/>
            <person name="Lombard V."/>
            <person name="Magnuson J."/>
            <person name="Maillard F."/>
            <person name="Murat C."/>
            <person name="Nolan M."/>
            <person name="Ohm R.A."/>
            <person name="Pangilinan J."/>
            <person name="Pereira M.F."/>
            <person name="Perotto S."/>
            <person name="Peter M."/>
            <person name="Pfister S."/>
            <person name="Riley R."/>
            <person name="Sitrit Y."/>
            <person name="Stielow J.B."/>
            <person name="Szollosi G."/>
            <person name="Zifcakova L."/>
            <person name="Stursova M."/>
            <person name="Spatafora J.W."/>
            <person name="Tedersoo L."/>
            <person name="Vaario L.M."/>
            <person name="Yamada A."/>
            <person name="Yan M."/>
            <person name="Wang P."/>
            <person name="Xu J."/>
            <person name="Bruns T."/>
            <person name="Baldrian P."/>
            <person name="Vilgalys R."/>
            <person name="Dunand C."/>
            <person name="Henrissat B."/>
            <person name="Grigoriev I.V."/>
            <person name="Hibbett D."/>
            <person name="Nagy L.G."/>
            <person name="Martin F.M."/>
        </authorList>
    </citation>
    <scope>NUCLEOTIDE SEQUENCE</scope>
    <source>
        <strain evidence="2">UP504</strain>
    </source>
</reference>
<feature type="chain" id="PRO_5040244701" evidence="1">
    <location>
        <begin position="30"/>
        <end position="172"/>
    </location>
</feature>
<evidence type="ECO:0000313" key="3">
    <source>
        <dbReference type="Proteomes" id="UP000886523"/>
    </source>
</evidence>
<protein>
    <submittedName>
        <fullName evidence="2">Uncharacterized protein</fullName>
    </submittedName>
</protein>
<keyword evidence="3" id="KW-1185">Reference proteome</keyword>